<keyword evidence="1" id="KW-0472">Membrane</keyword>
<dbReference type="AlphaFoldDB" id="A0A3M7TAY1"/>
<dbReference type="Proteomes" id="UP000276133">
    <property type="component" value="Unassembled WGS sequence"/>
</dbReference>
<evidence type="ECO:0000256" key="1">
    <source>
        <dbReference type="SAM" id="Phobius"/>
    </source>
</evidence>
<reference evidence="2 3" key="1">
    <citation type="journal article" date="2018" name="Sci. Rep.">
        <title>Genomic signatures of local adaptation to the degree of environmental predictability in rotifers.</title>
        <authorList>
            <person name="Franch-Gras L."/>
            <person name="Hahn C."/>
            <person name="Garcia-Roger E.M."/>
            <person name="Carmona M.J."/>
            <person name="Serra M."/>
            <person name="Gomez A."/>
        </authorList>
    </citation>
    <scope>NUCLEOTIDE SEQUENCE [LARGE SCALE GENOMIC DNA]</scope>
    <source>
        <strain evidence="2">HYR1</strain>
    </source>
</reference>
<evidence type="ECO:0000313" key="2">
    <source>
        <dbReference type="EMBL" id="RNA45087.1"/>
    </source>
</evidence>
<proteinExistence type="predicted"/>
<feature type="transmembrane region" description="Helical" evidence="1">
    <location>
        <begin position="210"/>
        <end position="229"/>
    </location>
</feature>
<feature type="transmembrane region" description="Helical" evidence="1">
    <location>
        <begin position="277"/>
        <end position="294"/>
    </location>
</feature>
<sequence length="342" mass="38257">MPKIVGHGQKENTQWLKQWPWLSFGPQNAVSILYIAKRLSSTLLSFAPPLSRTASTLSLSFARRDLKIDGGRAQHSRVPLHVLAQVIAAHEPIQADRANKLFFTGVSAEVARQLVRARKRLVARLPLANVRPFTRVNSNVRLQVRALKVLFATVVVRTHVIARLAVWRTVRAARRAGRREQRGHTSAAAAAALHALGLARRLRRSEVDELRGRLLGLCFGALLVVQMLACEAEFWMRLDVFAFGGRLRRLCRARLHAQLKENCFAIQNFKLTFTSKMLIVFVCCCLIVIVIASHQEEKAERGKMGNGAQMEEHAVCTRPGTQLQTAKRVKTNRCISLMALGV</sequence>
<keyword evidence="3" id="KW-1185">Reference proteome</keyword>
<comment type="caution">
    <text evidence="2">The sequence shown here is derived from an EMBL/GenBank/DDBJ whole genome shotgun (WGS) entry which is preliminary data.</text>
</comment>
<dbReference type="EMBL" id="REGN01000030">
    <property type="protein sequence ID" value="RNA45087.1"/>
    <property type="molecule type" value="Genomic_DNA"/>
</dbReference>
<keyword evidence="1" id="KW-1133">Transmembrane helix</keyword>
<gene>
    <name evidence="2" type="ORF">BpHYR1_008701</name>
</gene>
<evidence type="ECO:0000313" key="3">
    <source>
        <dbReference type="Proteomes" id="UP000276133"/>
    </source>
</evidence>
<accession>A0A3M7TAY1</accession>
<protein>
    <submittedName>
        <fullName evidence="2">Uncharacterized protein</fullName>
    </submittedName>
</protein>
<keyword evidence="1" id="KW-0812">Transmembrane</keyword>
<name>A0A3M7TAY1_BRAPC</name>
<organism evidence="2 3">
    <name type="scientific">Brachionus plicatilis</name>
    <name type="common">Marine rotifer</name>
    <name type="synonym">Brachionus muelleri</name>
    <dbReference type="NCBI Taxonomy" id="10195"/>
    <lineage>
        <taxon>Eukaryota</taxon>
        <taxon>Metazoa</taxon>
        <taxon>Spiralia</taxon>
        <taxon>Gnathifera</taxon>
        <taxon>Rotifera</taxon>
        <taxon>Eurotatoria</taxon>
        <taxon>Monogononta</taxon>
        <taxon>Pseudotrocha</taxon>
        <taxon>Ploima</taxon>
        <taxon>Brachionidae</taxon>
        <taxon>Brachionus</taxon>
    </lineage>
</organism>